<dbReference type="InterPro" id="IPR002464">
    <property type="entry name" value="DNA/RNA_helicase_DEAH_CS"/>
</dbReference>
<feature type="region of interest" description="Disordered" evidence="14">
    <location>
        <begin position="744"/>
        <end position="786"/>
    </location>
</feature>
<dbReference type="GO" id="GO:0006260">
    <property type="term" value="P:DNA replication"/>
    <property type="evidence" value="ECO:0007669"/>
    <property type="project" value="InterPro"/>
</dbReference>
<feature type="region of interest" description="Disordered" evidence="14">
    <location>
        <begin position="253"/>
        <end position="294"/>
    </location>
</feature>
<evidence type="ECO:0000256" key="14">
    <source>
        <dbReference type="SAM" id="MobiDB-lite"/>
    </source>
</evidence>
<dbReference type="GO" id="GO:0016787">
    <property type="term" value="F:hydrolase activity"/>
    <property type="evidence" value="ECO:0007669"/>
    <property type="project" value="UniProtKB-KW"/>
</dbReference>
<evidence type="ECO:0000256" key="13">
    <source>
        <dbReference type="ARBA" id="ARBA00034808"/>
    </source>
</evidence>
<dbReference type="VEuPathDB" id="FungiDB:SeMB42_g02472"/>
<evidence type="ECO:0000256" key="1">
    <source>
        <dbReference type="ARBA" id="ARBA00004123"/>
    </source>
</evidence>
<keyword evidence="4" id="KW-0227">DNA damage</keyword>
<gene>
    <name evidence="17" type="ORF">SeLEV6574_g04149</name>
</gene>
<feature type="compositionally biased region" description="Polar residues" evidence="14">
    <location>
        <begin position="188"/>
        <end position="210"/>
    </location>
</feature>
<dbReference type="VEuPathDB" id="FungiDB:SeMB42_g03429"/>
<dbReference type="Gene3D" id="3.40.50.300">
    <property type="entry name" value="P-loop containing nucleotide triphosphate hydrolases"/>
    <property type="match status" value="2"/>
</dbReference>
<dbReference type="InterPro" id="IPR011545">
    <property type="entry name" value="DEAD/DEAH_box_helicase_dom"/>
</dbReference>
<evidence type="ECO:0000259" key="15">
    <source>
        <dbReference type="PROSITE" id="PS51192"/>
    </source>
</evidence>
<dbReference type="SMART" id="SM00487">
    <property type="entry name" value="DEXDc"/>
    <property type="match status" value="1"/>
</dbReference>
<dbReference type="GO" id="GO:0005737">
    <property type="term" value="C:cytoplasm"/>
    <property type="evidence" value="ECO:0007669"/>
    <property type="project" value="TreeGrafter"/>
</dbReference>
<dbReference type="Pfam" id="PF00271">
    <property type="entry name" value="Helicase_C"/>
    <property type="match status" value="1"/>
</dbReference>
<comment type="similarity">
    <text evidence="2">Belongs to the helicase family. RecQ subfamily.</text>
</comment>
<dbReference type="PROSITE" id="PS00690">
    <property type="entry name" value="DEAH_ATP_HELICASE"/>
    <property type="match status" value="1"/>
</dbReference>
<dbReference type="SUPFAM" id="SSF52540">
    <property type="entry name" value="P-loop containing nucleoside triphosphate hydrolases"/>
    <property type="match status" value="2"/>
</dbReference>
<dbReference type="EMBL" id="QEAM01000159">
    <property type="protein sequence ID" value="TPX45000.1"/>
    <property type="molecule type" value="Genomic_DNA"/>
</dbReference>
<dbReference type="GO" id="GO:0005694">
    <property type="term" value="C:chromosome"/>
    <property type="evidence" value="ECO:0007669"/>
    <property type="project" value="TreeGrafter"/>
</dbReference>
<keyword evidence="5" id="KW-0378">Hydrolase</keyword>
<feature type="compositionally biased region" description="Polar residues" evidence="14">
    <location>
        <begin position="1380"/>
        <end position="1404"/>
    </location>
</feature>
<dbReference type="InterPro" id="IPR018982">
    <property type="entry name" value="RQC_domain"/>
</dbReference>
<evidence type="ECO:0000259" key="16">
    <source>
        <dbReference type="PROSITE" id="PS51194"/>
    </source>
</evidence>
<feature type="compositionally biased region" description="Low complexity" evidence="14">
    <location>
        <begin position="1343"/>
        <end position="1353"/>
    </location>
</feature>
<dbReference type="NCBIfam" id="TIGR00614">
    <property type="entry name" value="recQ_fam"/>
    <property type="match status" value="1"/>
</dbReference>
<evidence type="ECO:0000256" key="9">
    <source>
        <dbReference type="ARBA" id="ARBA00023204"/>
    </source>
</evidence>
<dbReference type="Pfam" id="PF16124">
    <property type="entry name" value="RecQ_Zn_bind"/>
    <property type="match status" value="1"/>
</dbReference>
<evidence type="ECO:0000256" key="4">
    <source>
        <dbReference type="ARBA" id="ARBA00022763"/>
    </source>
</evidence>
<name>A0A507D1B0_9FUNG</name>
<comment type="subcellular location">
    <subcellularLocation>
        <location evidence="1">Nucleus</location>
    </subcellularLocation>
</comment>
<dbReference type="PROSITE" id="PS51194">
    <property type="entry name" value="HELICASE_CTER"/>
    <property type="match status" value="1"/>
</dbReference>
<dbReference type="GO" id="GO:0005634">
    <property type="term" value="C:nucleus"/>
    <property type="evidence" value="ECO:0007669"/>
    <property type="project" value="UniProtKB-SubCell"/>
</dbReference>
<dbReference type="SMART" id="SM00490">
    <property type="entry name" value="HELICc"/>
    <property type="match status" value="1"/>
</dbReference>
<dbReference type="InterPro" id="IPR027417">
    <property type="entry name" value="P-loop_NTPase"/>
</dbReference>
<keyword evidence="11" id="KW-0539">Nucleus</keyword>
<organism evidence="17 18">
    <name type="scientific">Synchytrium endobioticum</name>
    <dbReference type="NCBI Taxonomy" id="286115"/>
    <lineage>
        <taxon>Eukaryota</taxon>
        <taxon>Fungi</taxon>
        <taxon>Fungi incertae sedis</taxon>
        <taxon>Chytridiomycota</taxon>
        <taxon>Chytridiomycota incertae sedis</taxon>
        <taxon>Chytridiomycetes</taxon>
        <taxon>Synchytriales</taxon>
        <taxon>Synchytriaceae</taxon>
        <taxon>Synchytrium</taxon>
    </lineage>
</organism>
<feature type="region of interest" description="Disordered" evidence="14">
    <location>
        <begin position="1341"/>
        <end position="1427"/>
    </location>
</feature>
<dbReference type="FunFam" id="3.40.50.300:FF:000296">
    <property type="entry name" value="ATP-dependent DNA helicase RecQ"/>
    <property type="match status" value="1"/>
</dbReference>
<dbReference type="PANTHER" id="PTHR13710">
    <property type="entry name" value="DNA HELICASE RECQ FAMILY MEMBER"/>
    <property type="match status" value="1"/>
</dbReference>
<keyword evidence="10" id="KW-0413">Isomerase</keyword>
<feature type="region of interest" description="Disordered" evidence="14">
    <location>
        <begin position="634"/>
        <end position="654"/>
    </location>
</feature>
<feature type="compositionally biased region" description="Polar residues" evidence="14">
    <location>
        <begin position="335"/>
        <end position="350"/>
    </location>
</feature>
<evidence type="ECO:0000256" key="8">
    <source>
        <dbReference type="ARBA" id="ARBA00023125"/>
    </source>
</evidence>
<feature type="compositionally biased region" description="Low complexity" evidence="14">
    <location>
        <begin position="744"/>
        <end position="757"/>
    </location>
</feature>
<feature type="domain" description="Helicase C-terminal" evidence="16">
    <location>
        <begin position="1031"/>
        <end position="1180"/>
    </location>
</feature>
<keyword evidence="8" id="KW-0238">DNA-binding</keyword>
<dbReference type="GO" id="GO:0043138">
    <property type="term" value="F:3'-5' DNA helicase activity"/>
    <property type="evidence" value="ECO:0007669"/>
    <property type="project" value="UniProtKB-EC"/>
</dbReference>
<dbReference type="CDD" id="cd17920">
    <property type="entry name" value="DEXHc_RecQ"/>
    <property type="match status" value="1"/>
</dbReference>
<dbReference type="GO" id="GO:0005524">
    <property type="term" value="F:ATP binding"/>
    <property type="evidence" value="ECO:0007669"/>
    <property type="project" value="UniProtKB-KW"/>
</dbReference>
<evidence type="ECO:0000256" key="5">
    <source>
        <dbReference type="ARBA" id="ARBA00022801"/>
    </source>
</evidence>
<evidence type="ECO:0000256" key="11">
    <source>
        <dbReference type="ARBA" id="ARBA00023242"/>
    </source>
</evidence>
<feature type="compositionally biased region" description="Polar residues" evidence="14">
    <location>
        <begin position="769"/>
        <end position="786"/>
    </location>
</feature>
<dbReference type="InterPro" id="IPR036388">
    <property type="entry name" value="WH-like_DNA-bd_sf"/>
</dbReference>
<dbReference type="Pfam" id="PF00270">
    <property type="entry name" value="DEAD"/>
    <property type="match status" value="1"/>
</dbReference>
<feature type="region of interest" description="Disordered" evidence="14">
    <location>
        <begin position="330"/>
        <end position="429"/>
    </location>
</feature>
<evidence type="ECO:0000313" key="18">
    <source>
        <dbReference type="Proteomes" id="UP000320475"/>
    </source>
</evidence>
<feature type="compositionally biased region" description="Polar residues" evidence="14">
    <location>
        <begin position="254"/>
        <end position="266"/>
    </location>
</feature>
<evidence type="ECO:0000256" key="6">
    <source>
        <dbReference type="ARBA" id="ARBA00022806"/>
    </source>
</evidence>
<dbReference type="EC" id="5.6.2.4" evidence="13"/>
<feature type="compositionally biased region" description="Low complexity" evidence="14">
    <location>
        <begin position="402"/>
        <end position="412"/>
    </location>
</feature>
<dbReference type="InterPro" id="IPR032284">
    <property type="entry name" value="RecQ_Zn-bd"/>
</dbReference>
<dbReference type="SMART" id="SM00956">
    <property type="entry name" value="RQC"/>
    <property type="match status" value="1"/>
</dbReference>
<dbReference type="GO" id="GO:0003677">
    <property type="term" value="F:DNA binding"/>
    <property type="evidence" value="ECO:0007669"/>
    <property type="project" value="UniProtKB-KW"/>
</dbReference>
<protein>
    <recommendedName>
        <fullName evidence="13">DNA 3'-5' helicase</fullName>
        <ecNumber evidence="13">5.6.2.4</ecNumber>
    </recommendedName>
</protein>
<proteinExistence type="inferred from homology"/>
<feature type="compositionally biased region" description="Basic and acidic residues" evidence="14">
    <location>
        <begin position="211"/>
        <end position="224"/>
    </location>
</feature>
<evidence type="ECO:0000256" key="7">
    <source>
        <dbReference type="ARBA" id="ARBA00022840"/>
    </source>
</evidence>
<dbReference type="Gene3D" id="1.10.10.10">
    <property type="entry name" value="Winged helix-like DNA-binding domain superfamily/Winged helix DNA-binding domain"/>
    <property type="match status" value="1"/>
</dbReference>
<evidence type="ECO:0000256" key="10">
    <source>
        <dbReference type="ARBA" id="ARBA00023235"/>
    </source>
</evidence>
<comment type="catalytic activity">
    <reaction evidence="12">
        <text>Couples ATP hydrolysis with the unwinding of duplex DNA by translocating in the 3'-5' direction.</text>
        <dbReference type="EC" id="5.6.2.4"/>
    </reaction>
</comment>
<dbReference type="InterPro" id="IPR001650">
    <property type="entry name" value="Helicase_C-like"/>
</dbReference>
<evidence type="ECO:0000256" key="2">
    <source>
        <dbReference type="ARBA" id="ARBA00005446"/>
    </source>
</evidence>
<dbReference type="InterPro" id="IPR014001">
    <property type="entry name" value="Helicase_ATP-bd"/>
</dbReference>
<keyword evidence="6" id="KW-0347">Helicase</keyword>
<keyword evidence="7" id="KW-0067">ATP-binding</keyword>
<keyword evidence="9" id="KW-0234">DNA repair</keyword>
<dbReference type="GO" id="GO:0009378">
    <property type="term" value="F:four-way junction helicase activity"/>
    <property type="evidence" value="ECO:0007669"/>
    <property type="project" value="TreeGrafter"/>
</dbReference>
<dbReference type="PROSITE" id="PS51192">
    <property type="entry name" value="HELICASE_ATP_BIND_1"/>
    <property type="match status" value="1"/>
</dbReference>
<evidence type="ECO:0000256" key="3">
    <source>
        <dbReference type="ARBA" id="ARBA00022741"/>
    </source>
</evidence>
<dbReference type="InterPro" id="IPR004589">
    <property type="entry name" value="DNA_helicase_ATP-dep_RecQ"/>
</dbReference>
<keyword evidence="3" id="KW-0547">Nucleotide-binding</keyword>
<evidence type="ECO:0000256" key="12">
    <source>
        <dbReference type="ARBA" id="ARBA00034617"/>
    </source>
</evidence>
<feature type="compositionally biased region" description="Basic and acidic residues" evidence="14">
    <location>
        <begin position="267"/>
        <end position="286"/>
    </location>
</feature>
<dbReference type="PANTHER" id="PTHR13710:SF153">
    <property type="entry name" value="RECQ-LIKE DNA HELICASE BLM"/>
    <property type="match status" value="1"/>
</dbReference>
<feature type="region of interest" description="Disordered" evidence="14">
    <location>
        <begin position="131"/>
        <end position="232"/>
    </location>
</feature>
<reference evidence="17 18" key="1">
    <citation type="journal article" date="2019" name="Sci. Rep.">
        <title>Comparative genomics of chytrid fungi reveal insights into the obligate biotrophic and pathogenic lifestyle of Synchytrium endobioticum.</title>
        <authorList>
            <person name="van de Vossenberg B.T.L.H."/>
            <person name="Warris S."/>
            <person name="Nguyen H.D.T."/>
            <person name="van Gent-Pelzer M.P.E."/>
            <person name="Joly D.L."/>
            <person name="van de Geest H.C."/>
            <person name="Bonants P.J.M."/>
            <person name="Smith D.S."/>
            <person name="Levesque C.A."/>
            <person name="van der Lee T.A.J."/>
        </authorList>
    </citation>
    <scope>NUCLEOTIDE SEQUENCE [LARGE SCALE GENOMIC DNA]</scope>
    <source>
        <strain evidence="17 18">LEV6574</strain>
    </source>
</reference>
<dbReference type="OrthoDB" id="10261556at2759"/>
<feature type="compositionally biased region" description="Low complexity" evidence="14">
    <location>
        <begin position="1405"/>
        <end position="1422"/>
    </location>
</feature>
<evidence type="ECO:0000313" key="17">
    <source>
        <dbReference type="EMBL" id="TPX45000.1"/>
    </source>
</evidence>
<feature type="domain" description="Helicase ATP-binding" evidence="15">
    <location>
        <begin position="833"/>
        <end position="1009"/>
    </location>
</feature>
<dbReference type="FunFam" id="3.40.50.300:FF:001975">
    <property type="entry name" value="ATP-dependent DNA helicase"/>
    <property type="match status" value="1"/>
</dbReference>
<dbReference type="Proteomes" id="UP000320475">
    <property type="component" value="Unassembled WGS sequence"/>
</dbReference>
<dbReference type="GO" id="GO:0000724">
    <property type="term" value="P:double-strand break repair via homologous recombination"/>
    <property type="evidence" value="ECO:0007669"/>
    <property type="project" value="TreeGrafter"/>
</dbReference>
<comment type="caution">
    <text evidence="17">The sequence shown here is derived from an EMBL/GenBank/DDBJ whole genome shotgun (WGS) entry which is preliminary data.</text>
</comment>
<sequence length="1469" mass="162725">MGYQASKGLGCCTPQPRSNGITPIGDHRGGCAIGIDLGDFLPETHTKNRSGGIAHYSRQFKVTTMRFQQQLLLQKKQAEELSRKEVVDSIFVPLKDAVNSQYMSTKAWFDPLSRSLERLSNRQAEHGGVLLPLRGSTGMQPVSHHTNTSRSSHHISDKTAPSSTSSSPGMILGSVGASVEKSPAAQDGKNTQSSNKTGGNLSTAATQQRQSKVEQRHGENRETFVKQSRAPLNNLDEHLRSIGLKQNAPIVAPITTNSSSNLIRTPRNSDARSKDKDDHHHREQDSALKSPGDGVVLVGFHRGNGLSAVGGSANGTSVAWPMVDLTGDVDDETRYSSNNTSKPCNSNSKVVNDEDEEDDFQPVPSTSAAGSKEAGKKRKSPKQAAGSVTTKKRKSLEGTPVSKRSSSKESSSPNHQSILAPPTPPQISRFEVPIPMEQDWQRSPPQDNYDEMPAPYEDYAFNDDDYQDEYYADAHEEHGDTITTARATTATSASTMGSSNVEVVIGEIRAQEIPSNESRTTNPIDPATLIPKRLSTQTSPALNQKGKLPQVHIRHLFIYMTDEQLRKEEELTVAMLGHQRSLMHNILSNNLAPDQRDAQIKDLVNEKMQWEIRLVEIQEAIRIKGVRTAPRAVSPVLGNPQPDIHSTSTSVSTTRLTPAPMLPPALMPQQKPQYPSIRTTYEPPPYSDHMGNVQEEPTPVVVTLPVQLRPQLSARPVLSRQQTAAFDFASATFTPNMDYNLGTCNSNNGSKNNKTSNQLHNTAPIPSMKLSSIGPSQQLGSCSSNRPDANLANGENYGVVSRGPQYRWTDDVWKALQQLFRLERFRENQLEAINATLECNDVFVLMPTGGGKSLCYQLPATLPGNGLTIVISPLLSLMHDQLNQLVAKGIPSSCLSSAQTEEHRKFTYAEMGNPNTGMKLLYVTPEMINRSDKFKATLRRLHEQNRLARFVIDEAHCVSQWGHDFRPDYKELGCIRRVYPGVPIMALTATANEKVRSDVINVLQMQMPKCFQSSFNRKNLNYEVVTKFAKNVDDDIVTFVRKHFPGKSGIIYCISKRHCEELSQKLNGKGLETRYYHAGMHKDDRMKAQDDWLCNSIKIIIATVAFGMGIDKPDVRFVIHYAIPQSVEGYYQETGRAGRDGLPSMCVLYYNFRDCSMHWNLIDNGDGNWDQKERQRNNLRNMIEYCENRIECRRQQILQYFGEIFDPRNCNKTCDNCKATHKLIERNITEDVRVIIDMVRQMQNDNVTLLHCMDVFRGSKSSKIVAAGHDKLAGAGKGQDYSRTDIERIFRHLLVKDILRERCERNASGFSNAYVGIGRQATSISSNMKLTFVAGGGTTVDGSATSAKASAKTTSKRAGGGKKPNKKPVVDLMDEENDDWATTTETRIKQRNSSDNTINGPNKASLSSKSSLLSSTGSRSSSVPLTAENRIQTDITSAFFPNDSGVALSRKEPLKRISAIAAMPRIPQR</sequence>
<dbReference type="CDD" id="cd18794">
    <property type="entry name" value="SF2_C_RecQ"/>
    <property type="match status" value="1"/>
</dbReference>
<accession>A0A507D1B0</accession>
<dbReference type="Pfam" id="PF09382">
    <property type="entry name" value="RQC"/>
    <property type="match status" value="1"/>
</dbReference>
<dbReference type="FunFam" id="1.10.10.10:FF:000495">
    <property type="entry name" value="RecQ family helicase MusN"/>
    <property type="match status" value="1"/>
</dbReference>